<gene>
    <name evidence="9 11" type="primary">lspA</name>
    <name evidence="11" type="ORF">GTW20_20010</name>
</gene>
<evidence type="ECO:0000256" key="4">
    <source>
        <dbReference type="ARBA" id="ARBA00022692"/>
    </source>
</evidence>
<dbReference type="HAMAP" id="MF_00161">
    <property type="entry name" value="LspA"/>
    <property type="match status" value="1"/>
</dbReference>
<evidence type="ECO:0000256" key="10">
    <source>
        <dbReference type="RuleBase" id="RU004181"/>
    </source>
</evidence>
<evidence type="ECO:0000313" key="11">
    <source>
        <dbReference type="EMBL" id="MYR34468.1"/>
    </source>
</evidence>
<feature type="transmembrane region" description="Helical" evidence="9">
    <location>
        <begin position="146"/>
        <end position="166"/>
    </location>
</feature>
<dbReference type="UniPathway" id="UPA00665"/>
<dbReference type="AlphaFoldDB" id="A0A7K2IWV8"/>
<evidence type="ECO:0000256" key="8">
    <source>
        <dbReference type="ARBA" id="ARBA00023136"/>
    </source>
</evidence>
<feature type="transmembrane region" description="Helical" evidence="9">
    <location>
        <begin position="103"/>
        <end position="121"/>
    </location>
</feature>
<proteinExistence type="inferred from homology"/>
<evidence type="ECO:0000256" key="6">
    <source>
        <dbReference type="ARBA" id="ARBA00022801"/>
    </source>
</evidence>
<keyword evidence="5 9" id="KW-0064">Aspartyl protease</keyword>
<evidence type="ECO:0000256" key="5">
    <source>
        <dbReference type="ARBA" id="ARBA00022750"/>
    </source>
</evidence>
<comment type="pathway">
    <text evidence="9">Protein modification; lipoprotein biosynthesis (signal peptide cleavage).</text>
</comment>
<comment type="function">
    <text evidence="9">This protein specifically catalyzes the removal of signal peptides from prolipoproteins.</text>
</comment>
<feature type="transmembrane region" description="Helical" evidence="9">
    <location>
        <begin position="20"/>
        <end position="39"/>
    </location>
</feature>
<dbReference type="GO" id="GO:0004190">
    <property type="term" value="F:aspartic-type endopeptidase activity"/>
    <property type="evidence" value="ECO:0007669"/>
    <property type="project" value="UniProtKB-UniRule"/>
</dbReference>
<comment type="caution">
    <text evidence="11">The sequence shown here is derived from an EMBL/GenBank/DDBJ whole genome shotgun (WGS) entry which is preliminary data.</text>
</comment>
<dbReference type="EMBL" id="WWHY01000001">
    <property type="protein sequence ID" value="MYR34468.1"/>
    <property type="molecule type" value="Genomic_DNA"/>
</dbReference>
<evidence type="ECO:0000256" key="3">
    <source>
        <dbReference type="ARBA" id="ARBA00022670"/>
    </source>
</evidence>
<dbReference type="PANTHER" id="PTHR33695">
    <property type="entry name" value="LIPOPROTEIN SIGNAL PEPTIDASE"/>
    <property type="match status" value="1"/>
</dbReference>
<comment type="similarity">
    <text evidence="1 9 10">Belongs to the peptidase A8 family.</text>
</comment>
<dbReference type="GO" id="GO:0005886">
    <property type="term" value="C:plasma membrane"/>
    <property type="evidence" value="ECO:0007669"/>
    <property type="project" value="UniProtKB-SubCell"/>
</dbReference>
<dbReference type="InterPro" id="IPR001872">
    <property type="entry name" value="Peptidase_A8"/>
</dbReference>
<feature type="active site" evidence="9">
    <location>
        <position position="151"/>
    </location>
</feature>
<evidence type="ECO:0000256" key="2">
    <source>
        <dbReference type="ARBA" id="ARBA00022475"/>
    </source>
</evidence>
<feature type="active site" evidence="9">
    <location>
        <position position="137"/>
    </location>
</feature>
<comment type="catalytic activity">
    <reaction evidence="9">
        <text>Release of signal peptides from bacterial membrane prolipoproteins. Hydrolyzes -Xaa-Yaa-Zaa-|-(S,diacylglyceryl)Cys-, in which Xaa is hydrophobic (preferably Leu), and Yaa (Ala or Ser) and Zaa (Gly or Ala) have small, neutral side chains.</text>
        <dbReference type="EC" id="3.4.23.36"/>
    </reaction>
</comment>
<evidence type="ECO:0000313" key="12">
    <source>
        <dbReference type="Proteomes" id="UP000467124"/>
    </source>
</evidence>
<dbReference type="OMA" id="NRWYFPA"/>
<keyword evidence="2 9" id="KW-1003">Cell membrane</keyword>
<keyword evidence="6 9" id="KW-0378">Hydrolase</keyword>
<dbReference type="PRINTS" id="PR00781">
    <property type="entry name" value="LIPOSIGPTASE"/>
</dbReference>
<evidence type="ECO:0000256" key="1">
    <source>
        <dbReference type="ARBA" id="ARBA00006139"/>
    </source>
</evidence>
<keyword evidence="7 9" id="KW-1133">Transmembrane helix</keyword>
<dbReference type="Pfam" id="PF01252">
    <property type="entry name" value="Peptidase_A8"/>
    <property type="match status" value="1"/>
</dbReference>
<dbReference type="PANTHER" id="PTHR33695:SF1">
    <property type="entry name" value="LIPOPROTEIN SIGNAL PEPTIDASE"/>
    <property type="match status" value="1"/>
</dbReference>
<evidence type="ECO:0000256" key="7">
    <source>
        <dbReference type="ARBA" id="ARBA00022989"/>
    </source>
</evidence>
<keyword evidence="8 9" id="KW-0472">Membrane</keyword>
<dbReference type="NCBIfam" id="TIGR00077">
    <property type="entry name" value="lspA"/>
    <property type="match status" value="1"/>
</dbReference>
<comment type="subcellular location">
    <subcellularLocation>
        <location evidence="9">Cell membrane</location>
        <topology evidence="9">Multi-pass membrane protein</topology>
    </subcellularLocation>
</comment>
<feature type="transmembrane region" description="Helical" evidence="9">
    <location>
        <begin position="78"/>
        <end position="96"/>
    </location>
</feature>
<sequence>MEPSGDGNMATTDEKSARPRRYLLLLLVAVAAIAVDFATKEWALATFRQGESVDVIGSFLQFTLVFNTGAAFSMGTEYTWVFTIVATLVVLGIAYIGLRVRSVWWGITLGLMMGGAAGNLVDRFFREPEPFHGAVVDFIRLPNWPVFNLADSCVVVGACLVVFLTFRGIDLDGTLASDDKTEATTGEDDGEGRKNT</sequence>
<dbReference type="Proteomes" id="UP000467124">
    <property type="component" value="Unassembled WGS sequence"/>
</dbReference>
<reference evidence="11 12" key="1">
    <citation type="journal article" date="2019" name="Nat. Commun.">
        <title>The antimicrobial potential of Streptomyces from insect microbiomes.</title>
        <authorList>
            <person name="Chevrette M.G."/>
            <person name="Carlson C.M."/>
            <person name="Ortega H.E."/>
            <person name="Thomas C."/>
            <person name="Ananiev G.E."/>
            <person name="Barns K.J."/>
            <person name="Book A.J."/>
            <person name="Cagnazzo J."/>
            <person name="Carlos C."/>
            <person name="Flanigan W."/>
            <person name="Grubbs K.J."/>
            <person name="Horn H.A."/>
            <person name="Hoffmann F.M."/>
            <person name="Klassen J.L."/>
            <person name="Knack J.J."/>
            <person name="Lewin G.R."/>
            <person name="McDonald B.R."/>
            <person name="Muller L."/>
            <person name="Melo W.G.P."/>
            <person name="Pinto-Tomas A.A."/>
            <person name="Schmitz A."/>
            <person name="Wendt-Pienkowski E."/>
            <person name="Wildman S."/>
            <person name="Zhao M."/>
            <person name="Zhang F."/>
            <person name="Bugni T.S."/>
            <person name="Andes D.R."/>
            <person name="Pupo M.T."/>
            <person name="Currie C.R."/>
        </authorList>
    </citation>
    <scope>NUCLEOTIDE SEQUENCE [LARGE SCALE GENOMIC DNA]</scope>
    <source>
        <strain evidence="11 12">SID5840</strain>
    </source>
</reference>
<organism evidence="11 12">
    <name type="scientific">Nocardiopsis alba</name>
    <dbReference type="NCBI Taxonomy" id="53437"/>
    <lineage>
        <taxon>Bacteria</taxon>
        <taxon>Bacillati</taxon>
        <taxon>Actinomycetota</taxon>
        <taxon>Actinomycetes</taxon>
        <taxon>Streptosporangiales</taxon>
        <taxon>Nocardiopsidaceae</taxon>
        <taxon>Nocardiopsis</taxon>
    </lineage>
</organism>
<keyword evidence="4 9" id="KW-0812">Transmembrane</keyword>
<dbReference type="EC" id="3.4.23.36" evidence="9"/>
<name>A0A7K2IWV8_9ACTN</name>
<protein>
    <recommendedName>
        <fullName evidence="9">Lipoprotein signal peptidase</fullName>
        <ecNumber evidence="9">3.4.23.36</ecNumber>
    </recommendedName>
    <alternativeName>
        <fullName evidence="9">Prolipoprotein signal peptidase</fullName>
    </alternativeName>
    <alternativeName>
        <fullName evidence="9">Signal peptidase II</fullName>
        <shortName evidence="9">SPase II</shortName>
    </alternativeName>
</protein>
<dbReference type="GO" id="GO:0006508">
    <property type="term" value="P:proteolysis"/>
    <property type="evidence" value="ECO:0007669"/>
    <property type="project" value="UniProtKB-KW"/>
</dbReference>
<evidence type="ECO:0000256" key="9">
    <source>
        <dbReference type="HAMAP-Rule" id="MF_00161"/>
    </source>
</evidence>
<accession>A0A7K2IWV8</accession>
<keyword evidence="3 9" id="KW-0645">Protease</keyword>